<gene>
    <name evidence="2" type="ORF">SAMN05661093_10976</name>
</gene>
<dbReference type="RefSeq" id="WP_084434917.1">
    <property type="nucleotide sequence ID" value="NZ_FWXV01000023.1"/>
</dbReference>
<dbReference type="PROSITE" id="PS50994">
    <property type="entry name" value="INTEGRASE"/>
    <property type="match status" value="1"/>
</dbReference>
<dbReference type="GO" id="GO:0003676">
    <property type="term" value="F:nucleic acid binding"/>
    <property type="evidence" value="ECO:0007669"/>
    <property type="project" value="InterPro"/>
</dbReference>
<protein>
    <submittedName>
        <fullName evidence="2">Integrase core domain-containing protein</fullName>
    </submittedName>
</protein>
<dbReference type="Gene3D" id="3.30.420.10">
    <property type="entry name" value="Ribonuclease H-like superfamily/Ribonuclease H"/>
    <property type="match status" value="1"/>
</dbReference>
<evidence type="ECO:0000259" key="1">
    <source>
        <dbReference type="PROSITE" id="PS50994"/>
    </source>
</evidence>
<organism evidence="2 3">
    <name type="scientific">Kibdelosporangium aridum</name>
    <dbReference type="NCBI Taxonomy" id="2030"/>
    <lineage>
        <taxon>Bacteria</taxon>
        <taxon>Bacillati</taxon>
        <taxon>Actinomycetota</taxon>
        <taxon>Actinomycetes</taxon>
        <taxon>Pseudonocardiales</taxon>
        <taxon>Pseudonocardiaceae</taxon>
        <taxon>Kibdelosporangium</taxon>
    </lineage>
</organism>
<accession>A0A1W2FZU0</accession>
<dbReference type="EMBL" id="FWXV01000023">
    <property type="protein sequence ID" value="SMD27373.1"/>
    <property type="molecule type" value="Genomic_DNA"/>
</dbReference>
<dbReference type="AlphaFoldDB" id="A0A1W2FZU0"/>
<dbReference type="PANTHER" id="PTHR47515:SF2">
    <property type="entry name" value="INTEGRASE CORE DOMAIN PROTEIN"/>
    <property type="match status" value="1"/>
</dbReference>
<dbReference type="GO" id="GO:0015074">
    <property type="term" value="P:DNA integration"/>
    <property type="evidence" value="ECO:0007669"/>
    <property type="project" value="InterPro"/>
</dbReference>
<dbReference type="OrthoDB" id="1551204at2"/>
<dbReference type="SUPFAM" id="SSF53098">
    <property type="entry name" value="Ribonuclease H-like"/>
    <property type="match status" value="1"/>
</dbReference>
<keyword evidence="3" id="KW-1185">Reference proteome</keyword>
<dbReference type="Proteomes" id="UP000192674">
    <property type="component" value="Unassembled WGS sequence"/>
</dbReference>
<evidence type="ECO:0000313" key="2">
    <source>
        <dbReference type="EMBL" id="SMD27373.1"/>
    </source>
</evidence>
<dbReference type="InterPro" id="IPR036397">
    <property type="entry name" value="RNaseH_sf"/>
</dbReference>
<dbReference type="Pfam" id="PF13683">
    <property type="entry name" value="rve_3"/>
    <property type="match status" value="1"/>
</dbReference>
<sequence length="360" mass="41123">MLLSLLYLIVRRLLGVPAVLLRRDLSKDAELLVLRHENAVLRRQVGRVRYTPADRLWLAALSRFIPRRRWQMMFTVTPATILAWHRRLITRKWDYSDRRRPGRPPTAAAVKKLVIRIATENPARGHRRIQGELTRLGHAIASSTVWEIIRAAGIDPASRRAGPTWKQFLTTQAHGIVAIDFLHVDTVLLKRIYALIVVEHGTRRAHLAGVTANPTGAWTVQAARNLLMDLGERLDTLKFLLRDRDSRFTRAFDAVFAAEGIRILTSPPQAPRANAICERMIGSLRRELLDRMLTVNERHLRCALATYLRHFNTARPHRTLKQLTPAQAETNPPKPIDLANYRVLRRPVLDGLTNEYEIAA</sequence>
<evidence type="ECO:0000313" key="3">
    <source>
        <dbReference type="Proteomes" id="UP000192674"/>
    </source>
</evidence>
<dbReference type="PANTHER" id="PTHR47515">
    <property type="entry name" value="LOW CALCIUM RESPONSE LOCUS PROTEIN T"/>
    <property type="match status" value="1"/>
</dbReference>
<reference evidence="2 3" key="1">
    <citation type="submission" date="2017-04" db="EMBL/GenBank/DDBJ databases">
        <authorList>
            <person name="Afonso C.L."/>
            <person name="Miller P.J."/>
            <person name="Scott M.A."/>
            <person name="Spackman E."/>
            <person name="Goraichik I."/>
            <person name="Dimitrov K.M."/>
            <person name="Suarez D.L."/>
            <person name="Swayne D.E."/>
        </authorList>
    </citation>
    <scope>NUCLEOTIDE SEQUENCE [LARGE SCALE GENOMIC DNA]</scope>
    <source>
        <strain evidence="2 3">DSM 43828</strain>
    </source>
</reference>
<feature type="domain" description="Integrase catalytic" evidence="1">
    <location>
        <begin position="159"/>
        <end position="333"/>
    </location>
</feature>
<proteinExistence type="predicted"/>
<name>A0A1W2FZU0_KIBAR</name>
<dbReference type="InterPro" id="IPR012337">
    <property type="entry name" value="RNaseH-like_sf"/>
</dbReference>
<dbReference type="InterPro" id="IPR001584">
    <property type="entry name" value="Integrase_cat-core"/>
</dbReference>